<dbReference type="EC" id="2.6.1.11" evidence="4"/>
<evidence type="ECO:0000256" key="1">
    <source>
        <dbReference type="ARBA" id="ARBA00022576"/>
    </source>
</evidence>
<comment type="caution">
    <text evidence="5">The sequence shown here is derived from an EMBL/GenBank/DDBJ whole genome shotgun (WGS) entry which is preliminary data.</text>
</comment>
<comment type="miscellaneous">
    <text evidence="4">May also have succinyldiaminopimelate aminotransferase activity, thus carrying out the corresponding step in lysine biosynthesis.</text>
</comment>
<keyword evidence="4" id="KW-0028">Amino-acid biosynthesis</keyword>
<keyword evidence="6" id="KW-1185">Reference proteome</keyword>
<proteinExistence type="inferred from homology"/>
<dbReference type="Pfam" id="PF00202">
    <property type="entry name" value="Aminotran_3"/>
    <property type="match status" value="1"/>
</dbReference>
<comment type="cofactor">
    <cofactor evidence="4">
        <name>pyridoxal 5'-phosphate</name>
        <dbReference type="ChEBI" id="CHEBI:597326"/>
    </cofactor>
    <text evidence="4">Binds 1 pyridoxal phosphate per subunit.</text>
</comment>
<evidence type="ECO:0000256" key="4">
    <source>
        <dbReference type="HAMAP-Rule" id="MF_01107"/>
    </source>
</evidence>
<keyword evidence="1 4" id="KW-0032">Aminotransferase</keyword>
<name>A0ABQ0CC42_9PROT</name>
<reference evidence="5 6" key="2">
    <citation type="submission" date="2024-09" db="EMBL/GenBank/DDBJ databases">
        <title>Draft genome sequence of Candidatus Magnetaquicoccaceae bacterium FCR-1.</title>
        <authorList>
            <person name="Shimoshige H."/>
            <person name="Shimamura S."/>
            <person name="Taoka A."/>
            <person name="Kobayashi H."/>
            <person name="Maekawa T."/>
        </authorList>
    </citation>
    <scope>NUCLEOTIDE SEQUENCE [LARGE SCALE GENOMIC DNA]</scope>
    <source>
        <strain evidence="5 6">FCR-1</strain>
    </source>
</reference>
<dbReference type="PIRSF" id="PIRSF000521">
    <property type="entry name" value="Transaminase_4ab_Lys_Orn"/>
    <property type="match status" value="1"/>
</dbReference>
<dbReference type="InterPro" id="IPR015422">
    <property type="entry name" value="PyrdxlP-dep_Trfase_small"/>
</dbReference>
<evidence type="ECO:0000256" key="2">
    <source>
        <dbReference type="ARBA" id="ARBA00022679"/>
    </source>
</evidence>
<dbReference type="RefSeq" id="WP_420906191.1">
    <property type="nucleotide sequence ID" value="NZ_BAAFGK010000005.1"/>
</dbReference>
<keyword evidence="2 4" id="KW-0808">Transferase</keyword>
<feature type="binding site" evidence="4">
    <location>
        <begin position="98"/>
        <end position="99"/>
    </location>
    <ligand>
        <name>pyridoxal 5'-phosphate</name>
        <dbReference type="ChEBI" id="CHEBI:597326"/>
    </ligand>
</feature>
<feature type="binding site" evidence="4">
    <location>
        <position position="131"/>
    </location>
    <ligand>
        <name>pyridoxal 5'-phosphate</name>
        <dbReference type="ChEBI" id="CHEBI:597326"/>
    </ligand>
</feature>
<dbReference type="Proteomes" id="UP001628193">
    <property type="component" value="Unassembled WGS sequence"/>
</dbReference>
<organism evidence="5 6">
    <name type="scientific">Candidatus Magnetaquiglobus chichijimensis</name>
    <dbReference type="NCBI Taxonomy" id="3141448"/>
    <lineage>
        <taxon>Bacteria</taxon>
        <taxon>Pseudomonadati</taxon>
        <taxon>Pseudomonadota</taxon>
        <taxon>Magnetococcia</taxon>
        <taxon>Magnetococcales</taxon>
        <taxon>Candidatus Magnetaquicoccaceae</taxon>
        <taxon>Candidatus Magnetaquiglobus</taxon>
    </lineage>
</organism>
<dbReference type="PROSITE" id="PS00600">
    <property type="entry name" value="AA_TRANSFER_CLASS_3"/>
    <property type="match status" value="1"/>
</dbReference>
<dbReference type="InterPro" id="IPR050103">
    <property type="entry name" value="Class-III_PLP-dep_AT"/>
</dbReference>
<feature type="binding site" evidence="4">
    <location>
        <position position="134"/>
    </location>
    <ligand>
        <name>N(2)-acetyl-L-ornithine</name>
        <dbReference type="ChEBI" id="CHEBI:57805"/>
    </ligand>
</feature>
<dbReference type="InterPro" id="IPR004636">
    <property type="entry name" value="AcOrn/SuccOrn_fam"/>
</dbReference>
<dbReference type="NCBIfam" id="TIGR00707">
    <property type="entry name" value="argD"/>
    <property type="match status" value="1"/>
</dbReference>
<dbReference type="PANTHER" id="PTHR11986">
    <property type="entry name" value="AMINOTRANSFERASE CLASS III"/>
    <property type="match status" value="1"/>
</dbReference>
<dbReference type="NCBIfam" id="NF002325">
    <property type="entry name" value="PRK01278.1"/>
    <property type="match status" value="1"/>
</dbReference>
<feature type="binding site" evidence="4">
    <location>
        <position position="273"/>
    </location>
    <ligand>
        <name>N(2)-acetyl-L-ornithine</name>
        <dbReference type="ChEBI" id="CHEBI:57805"/>
    </ligand>
</feature>
<protein>
    <recommendedName>
        <fullName evidence="4">Acetylornithine aminotransferase</fullName>
        <shortName evidence="4">ACOAT</shortName>
        <ecNumber evidence="4">2.6.1.11</ecNumber>
    </recommendedName>
</protein>
<dbReference type="InterPro" id="IPR049704">
    <property type="entry name" value="Aminotrans_3_PPA_site"/>
</dbReference>
<feature type="binding site" evidence="4">
    <location>
        <position position="274"/>
    </location>
    <ligand>
        <name>pyridoxal 5'-phosphate</name>
        <dbReference type="ChEBI" id="CHEBI:597326"/>
    </ligand>
</feature>
<dbReference type="PANTHER" id="PTHR11986:SF113">
    <property type="entry name" value="SUCCINYLORNITHINE TRANSAMINASE"/>
    <property type="match status" value="1"/>
</dbReference>
<dbReference type="InterPro" id="IPR005814">
    <property type="entry name" value="Aminotrans_3"/>
</dbReference>
<keyword evidence="3 4" id="KW-0663">Pyridoxal phosphate</keyword>
<dbReference type="SUPFAM" id="SSF53383">
    <property type="entry name" value="PLP-dependent transferases"/>
    <property type="match status" value="1"/>
</dbReference>
<keyword evidence="4" id="KW-0963">Cytoplasm</keyword>
<feature type="binding site" evidence="4">
    <location>
        <begin position="216"/>
        <end position="219"/>
    </location>
    <ligand>
        <name>pyridoxal 5'-phosphate</name>
        <dbReference type="ChEBI" id="CHEBI:597326"/>
    </ligand>
</feature>
<accession>A0ABQ0CC42</accession>
<comment type="similarity">
    <text evidence="4">Belongs to the class-III pyridoxal-phosphate-dependent aminotransferase family. ArgD subfamily.</text>
</comment>
<sequence length="390" mass="42025">MNDIQCIMSTYGRNPVAFTRGEGTRLWDEEGREYLDFLAGIGVNNLGHCPPKVTAAIREQAGRLIHTSNLYRIPLQEKLARRLTDTCFADQAFFCNSGAEANEAAIKLTRKFMRDHGHPSRFEIITAVHGFHGRTMATLSATAQEKVQRGFEPLVPGFRYVAFNDPSAVEKAISPYTAGILVEPIQGESGVRLPDDGYLESLRAIADQHGLLLILDEVQTGMGRTGKFWCHQWSSVTPDIMTVAKGLASGVPMGACLATSRVAASFSPGTHASTFGGNPLACAAALATLEVLLDDGVLAGVPDLGQYLRDKLDGLKGHQAMIHATRGRGLMAAVELKGGTEEVAAMCLNRGLLLSCQMGTTLRMLPPLTITRDEIDQGVAILDSVLSDLF</sequence>
<feature type="modified residue" description="N6-(pyridoxal phosphate)lysine" evidence="4">
    <location>
        <position position="245"/>
    </location>
</feature>
<dbReference type="CDD" id="cd00610">
    <property type="entry name" value="OAT_like"/>
    <property type="match status" value="1"/>
</dbReference>
<keyword evidence="4" id="KW-0055">Arginine biosynthesis</keyword>
<dbReference type="HAMAP" id="MF_01107">
    <property type="entry name" value="ArgD_aminotrans_3"/>
    <property type="match status" value="1"/>
</dbReference>
<dbReference type="EMBL" id="BAAFGK010000005">
    <property type="protein sequence ID" value="GAB0058469.1"/>
    <property type="molecule type" value="Genomic_DNA"/>
</dbReference>
<evidence type="ECO:0000313" key="6">
    <source>
        <dbReference type="Proteomes" id="UP001628193"/>
    </source>
</evidence>
<dbReference type="Gene3D" id="3.90.1150.10">
    <property type="entry name" value="Aspartate Aminotransferase, domain 1"/>
    <property type="match status" value="1"/>
</dbReference>
<comment type="subcellular location">
    <subcellularLocation>
        <location evidence="4">Cytoplasm</location>
    </subcellularLocation>
</comment>
<comment type="subunit">
    <text evidence="4">Homodimer.</text>
</comment>
<comment type="pathway">
    <text evidence="4">Amino-acid biosynthesis; L-arginine biosynthesis; N(2)-acetyl-L-ornithine from L-glutamate: step 4/4.</text>
</comment>
<dbReference type="GO" id="GO:0003992">
    <property type="term" value="F:N2-acetyl-L-ornithine:2-oxoglutarate 5-aminotransferase activity"/>
    <property type="evidence" value="ECO:0007669"/>
    <property type="project" value="UniProtKB-EC"/>
</dbReference>
<reference evidence="5 6" key="1">
    <citation type="submission" date="2024-05" db="EMBL/GenBank/DDBJ databases">
        <authorList>
            <consortium name="Candidatus Magnetaquicoccaceae bacterium FCR-1 genome sequencing consortium"/>
            <person name="Shimoshige H."/>
            <person name="Shimamura S."/>
            <person name="Taoka A."/>
            <person name="Kobayashi H."/>
            <person name="Maekawa T."/>
        </authorList>
    </citation>
    <scope>NUCLEOTIDE SEQUENCE [LARGE SCALE GENOMIC DNA]</scope>
    <source>
        <strain evidence="5 6">FCR-1</strain>
    </source>
</reference>
<dbReference type="InterPro" id="IPR015421">
    <property type="entry name" value="PyrdxlP-dep_Trfase_major"/>
</dbReference>
<evidence type="ECO:0000256" key="3">
    <source>
        <dbReference type="ARBA" id="ARBA00022898"/>
    </source>
</evidence>
<gene>
    <name evidence="4 5" type="primary">argD</name>
    <name evidence="5" type="ORF">SIID45300_02818</name>
</gene>
<dbReference type="Gene3D" id="3.40.640.10">
    <property type="entry name" value="Type I PLP-dependent aspartate aminotransferase-like (Major domain)"/>
    <property type="match status" value="1"/>
</dbReference>
<dbReference type="InterPro" id="IPR015424">
    <property type="entry name" value="PyrdxlP-dep_Trfase"/>
</dbReference>
<comment type="catalytic activity">
    <reaction evidence="4">
        <text>N(2)-acetyl-L-ornithine + 2-oxoglutarate = N-acetyl-L-glutamate 5-semialdehyde + L-glutamate</text>
        <dbReference type="Rhea" id="RHEA:18049"/>
        <dbReference type="ChEBI" id="CHEBI:16810"/>
        <dbReference type="ChEBI" id="CHEBI:29123"/>
        <dbReference type="ChEBI" id="CHEBI:29985"/>
        <dbReference type="ChEBI" id="CHEBI:57805"/>
        <dbReference type="EC" id="2.6.1.11"/>
    </reaction>
</comment>
<evidence type="ECO:0000313" key="5">
    <source>
        <dbReference type="EMBL" id="GAB0058469.1"/>
    </source>
</evidence>